<organism evidence="2 3">
    <name type="scientific">Armillaria luteobubalina</name>
    <dbReference type="NCBI Taxonomy" id="153913"/>
    <lineage>
        <taxon>Eukaryota</taxon>
        <taxon>Fungi</taxon>
        <taxon>Dikarya</taxon>
        <taxon>Basidiomycota</taxon>
        <taxon>Agaricomycotina</taxon>
        <taxon>Agaricomycetes</taxon>
        <taxon>Agaricomycetidae</taxon>
        <taxon>Agaricales</taxon>
        <taxon>Marasmiineae</taxon>
        <taxon>Physalacriaceae</taxon>
        <taxon>Armillaria</taxon>
    </lineage>
</organism>
<sequence length="533" mass="59874">MSLFATLPTELYSDILSYIPELYLQKTILSLSRAIPYSPVPLQGLFNHIRLSHPDQVFQLYRRLRTTITNDDKSTSIHIDPAASTVRSFSLESWVADANVTINLVGLLTEITKLTLWIGPMNFAPENLEELITKLRRNMMELRVLELRFRPYVEKATYLQFLKGSYFDSTLLALAQWPHETLRTLSIVQDPLGLTQIQLTPRPSFAQPIVFFRLDDAFSSLLLCPYINALRFRLPSRTLMRAVTNASPRTYSHIRVLDLSTTSTYDTDIDTIVTRFSKLEHLVLDGCSTLHNALGGATLEGPGTREEWYGLGKRCALGGARRTREREKMVKQWLEANREHEQTAATESTAKKPRKGRKGLATATISLRSASPPPSQVSGPSSLSPPVGLPQKVRIIPSAPTLRSLSIALPNTPVNLHGDILAAFERGWKDGLAQLVTRRRTILHAWVLNRRRTGTKSDKIDTKVAKFDDDEDEWDGLNGLEDVEMDDLEVEDRFVEECGVPVLCLLGPDSEESHQTGCGHQMSTFAELARMSH</sequence>
<feature type="region of interest" description="Disordered" evidence="1">
    <location>
        <begin position="336"/>
        <end position="389"/>
    </location>
</feature>
<comment type="caution">
    <text evidence="2">The sequence shown here is derived from an EMBL/GenBank/DDBJ whole genome shotgun (WGS) entry which is preliminary data.</text>
</comment>
<evidence type="ECO:0000313" key="2">
    <source>
        <dbReference type="EMBL" id="KAK0500705.1"/>
    </source>
</evidence>
<proteinExistence type="predicted"/>
<dbReference type="InterPro" id="IPR032675">
    <property type="entry name" value="LRR_dom_sf"/>
</dbReference>
<name>A0AA39QEQ1_9AGAR</name>
<evidence type="ECO:0008006" key="4">
    <source>
        <dbReference type="Google" id="ProtNLM"/>
    </source>
</evidence>
<feature type="compositionally biased region" description="Low complexity" evidence="1">
    <location>
        <begin position="376"/>
        <end position="389"/>
    </location>
</feature>
<accession>A0AA39QEQ1</accession>
<evidence type="ECO:0000313" key="3">
    <source>
        <dbReference type="Proteomes" id="UP001175228"/>
    </source>
</evidence>
<evidence type="ECO:0000256" key="1">
    <source>
        <dbReference type="SAM" id="MobiDB-lite"/>
    </source>
</evidence>
<reference evidence="2" key="1">
    <citation type="submission" date="2023-06" db="EMBL/GenBank/DDBJ databases">
        <authorList>
            <consortium name="Lawrence Berkeley National Laboratory"/>
            <person name="Ahrendt S."/>
            <person name="Sahu N."/>
            <person name="Indic B."/>
            <person name="Wong-Bajracharya J."/>
            <person name="Merenyi Z."/>
            <person name="Ke H.-M."/>
            <person name="Monk M."/>
            <person name="Kocsube S."/>
            <person name="Drula E."/>
            <person name="Lipzen A."/>
            <person name="Balint B."/>
            <person name="Henrissat B."/>
            <person name="Andreopoulos B."/>
            <person name="Martin F.M."/>
            <person name="Harder C.B."/>
            <person name="Rigling D."/>
            <person name="Ford K.L."/>
            <person name="Foster G.D."/>
            <person name="Pangilinan J."/>
            <person name="Papanicolaou A."/>
            <person name="Barry K."/>
            <person name="LaButti K."/>
            <person name="Viragh M."/>
            <person name="Koriabine M."/>
            <person name="Yan M."/>
            <person name="Riley R."/>
            <person name="Champramary S."/>
            <person name="Plett K.L."/>
            <person name="Tsai I.J."/>
            <person name="Slot J."/>
            <person name="Sipos G."/>
            <person name="Plett J."/>
            <person name="Nagy L.G."/>
            <person name="Grigoriev I.V."/>
        </authorList>
    </citation>
    <scope>NUCLEOTIDE SEQUENCE</scope>
    <source>
        <strain evidence="2">HWK02</strain>
    </source>
</reference>
<protein>
    <recommendedName>
        <fullName evidence="4">F-box domain-containing protein</fullName>
    </recommendedName>
</protein>
<dbReference type="EMBL" id="JAUEPU010000007">
    <property type="protein sequence ID" value="KAK0500705.1"/>
    <property type="molecule type" value="Genomic_DNA"/>
</dbReference>
<dbReference type="AlphaFoldDB" id="A0AA39QEQ1"/>
<dbReference type="Proteomes" id="UP001175228">
    <property type="component" value="Unassembled WGS sequence"/>
</dbReference>
<gene>
    <name evidence="2" type="ORF">EDD18DRAFT_1145505</name>
</gene>
<dbReference type="Gene3D" id="3.80.10.10">
    <property type="entry name" value="Ribonuclease Inhibitor"/>
    <property type="match status" value="1"/>
</dbReference>
<keyword evidence="3" id="KW-1185">Reference proteome</keyword>